<feature type="transmembrane region" description="Helical" evidence="2">
    <location>
        <begin position="304"/>
        <end position="325"/>
    </location>
</feature>
<name>A0ABT2QDH4_9EURY</name>
<protein>
    <submittedName>
        <fullName evidence="3">Uncharacterized protein</fullName>
    </submittedName>
</protein>
<keyword evidence="2" id="KW-1133">Transmembrane helix</keyword>
<dbReference type="InterPro" id="IPR055941">
    <property type="entry name" value="DUF7519"/>
</dbReference>
<evidence type="ECO:0000256" key="1">
    <source>
        <dbReference type="SAM" id="MobiDB-lite"/>
    </source>
</evidence>
<accession>A0ABT2QDH4</accession>
<keyword evidence="4" id="KW-1185">Reference proteome</keyword>
<feature type="region of interest" description="Disordered" evidence="1">
    <location>
        <begin position="1"/>
        <end position="20"/>
    </location>
</feature>
<gene>
    <name evidence="3" type="ORF">OB955_09430</name>
</gene>
<organism evidence="3 4">
    <name type="scientific">Natronoglomus mannanivorans</name>
    <dbReference type="NCBI Taxonomy" id="2979990"/>
    <lineage>
        <taxon>Archaea</taxon>
        <taxon>Methanobacteriati</taxon>
        <taxon>Methanobacteriota</taxon>
        <taxon>Stenosarchaea group</taxon>
        <taxon>Halobacteria</taxon>
        <taxon>Halobacteriales</taxon>
        <taxon>Natrialbaceae</taxon>
        <taxon>Natronoglomus</taxon>
    </lineage>
</organism>
<proteinExistence type="predicted"/>
<sequence>MTGQGIDGSSAFGSDSDSETAMNAKTGTDFGLLPTGIAAVTVFVIGASLGATTATVGALLAVGGLLTGLSLLSSESLATRALGSCVFVGGFALAGSVVLTGSPVAVGGVLAVGVTAVAVLSRTGRYAVVSQTCRDSAVLAVVVGTTLIALLEGVVGVTAITARSLLAVLTLNASAAAVSLLFSFAVTVVLLDLASSILEPRLPDGVSLPSMVSFVHWILDLPTGVFYVVAIVGFFALSADVSAAFESALVALGPVGTVVELALVSGLLHVAVVLVALSVTAVIVGKAITPLVSVWLGHYPLRTLALGSGGAVVAALLVAATVAVPDVVAPSYPVALFGVLVLTSFFVDATEFVTGVIDLATPSRYALAFGVIALFATVTVGALEGVEPVVVFAGVAASILVWDLGENTLSMRTQLGDAVDTREPELVHATGSIAVGVLGVAVAATAMYVLGNVSPPEERWQALAPFVLALAAVFVLGLAVQRDFGFGAVLDRIRGEGFSQLPSRYPFVVGGSAVVLVCLSLIGLGYGYLVFFLLVILLPFALLVGLDWTTDSPHDYRNN</sequence>
<feature type="transmembrane region" description="Helical" evidence="2">
    <location>
        <begin position="166"/>
        <end position="193"/>
    </location>
</feature>
<keyword evidence="2" id="KW-0472">Membrane</keyword>
<evidence type="ECO:0000313" key="3">
    <source>
        <dbReference type="EMBL" id="MCU4972963.1"/>
    </source>
</evidence>
<dbReference type="EMBL" id="JAOPKB010000004">
    <property type="protein sequence ID" value="MCU4972963.1"/>
    <property type="molecule type" value="Genomic_DNA"/>
</dbReference>
<evidence type="ECO:0000256" key="2">
    <source>
        <dbReference type="SAM" id="Phobius"/>
    </source>
</evidence>
<keyword evidence="2" id="KW-0812">Transmembrane</keyword>
<dbReference type="Proteomes" id="UP001320972">
    <property type="component" value="Unassembled WGS sequence"/>
</dbReference>
<feature type="transmembrane region" description="Helical" evidence="2">
    <location>
        <begin position="214"/>
        <end position="237"/>
    </location>
</feature>
<reference evidence="3 4" key="1">
    <citation type="submission" date="2022-09" db="EMBL/GenBank/DDBJ databases">
        <title>Enrichment on poylsaccharides allowed isolation of novel metabolic and taxonomic groups of Haloarchaea.</title>
        <authorList>
            <person name="Sorokin D.Y."/>
            <person name="Elcheninov A.G."/>
            <person name="Khizhniak T.V."/>
            <person name="Kolganova T.V."/>
            <person name="Kublanov I.V."/>
        </authorList>
    </citation>
    <scope>NUCLEOTIDE SEQUENCE [LARGE SCALE GENOMIC DNA]</scope>
    <source>
        <strain evidence="3 4">AArc-m2/3/4</strain>
    </source>
</reference>
<feature type="transmembrane region" description="Helical" evidence="2">
    <location>
        <begin position="136"/>
        <end position="160"/>
    </location>
</feature>
<feature type="transmembrane region" description="Helical" evidence="2">
    <location>
        <begin position="331"/>
        <end position="353"/>
    </location>
</feature>
<feature type="transmembrane region" description="Helical" evidence="2">
    <location>
        <begin position="81"/>
        <end position="99"/>
    </location>
</feature>
<dbReference type="RefSeq" id="WP_338007682.1">
    <property type="nucleotide sequence ID" value="NZ_JAOPKB010000004.1"/>
</dbReference>
<feature type="transmembrane region" description="Helical" evidence="2">
    <location>
        <begin position="36"/>
        <end position="69"/>
    </location>
</feature>
<feature type="transmembrane region" description="Helical" evidence="2">
    <location>
        <begin position="528"/>
        <end position="548"/>
    </location>
</feature>
<feature type="transmembrane region" description="Helical" evidence="2">
    <location>
        <begin position="389"/>
        <end position="405"/>
    </location>
</feature>
<dbReference type="Pfam" id="PF24363">
    <property type="entry name" value="DUF7519"/>
    <property type="match status" value="1"/>
</dbReference>
<feature type="transmembrane region" description="Helical" evidence="2">
    <location>
        <begin position="105"/>
        <end position="124"/>
    </location>
</feature>
<feature type="transmembrane region" description="Helical" evidence="2">
    <location>
        <begin position="365"/>
        <end position="383"/>
    </location>
</feature>
<feature type="transmembrane region" description="Helical" evidence="2">
    <location>
        <begin position="501"/>
        <end position="522"/>
    </location>
</feature>
<comment type="caution">
    <text evidence="3">The sequence shown here is derived from an EMBL/GenBank/DDBJ whole genome shotgun (WGS) entry which is preliminary data.</text>
</comment>
<feature type="transmembrane region" description="Helical" evidence="2">
    <location>
        <begin position="462"/>
        <end position="480"/>
    </location>
</feature>
<feature type="transmembrane region" description="Helical" evidence="2">
    <location>
        <begin position="426"/>
        <end position="450"/>
    </location>
</feature>
<evidence type="ECO:0000313" key="4">
    <source>
        <dbReference type="Proteomes" id="UP001320972"/>
    </source>
</evidence>
<feature type="transmembrane region" description="Helical" evidence="2">
    <location>
        <begin position="257"/>
        <end position="284"/>
    </location>
</feature>